<keyword evidence="3 9" id="KW-0479">Metal-binding</keyword>
<evidence type="ECO:0000313" key="13">
    <source>
        <dbReference type="Proteomes" id="UP000432350"/>
    </source>
</evidence>
<feature type="domain" description="Cytochrome c" evidence="11">
    <location>
        <begin position="238"/>
        <end position="368"/>
    </location>
</feature>
<dbReference type="GO" id="GO:0042597">
    <property type="term" value="C:periplasmic space"/>
    <property type="evidence" value="ECO:0007669"/>
    <property type="project" value="UniProtKB-SubCell"/>
</dbReference>
<feature type="binding site" description="covalent" evidence="8">
    <location>
        <position position="256"/>
    </location>
    <ligand>
        <name>heme c</name>
        <dbReference type="ChEBI" id="CHEBI:61717"/>
        <label>2</label>
    </ligand>
</feature>
<evidence type="ECO:0000259" key="11">
    <source>
        <dbReference type="PROSITE" id="PS51007"/>
    </source>
</evidence>
<organism evidence="12 13">
    <name type="scientific">Sphingobacterium multivorum</name>
    <dbReference type="NCBI Taxonomy" id="28454"/>
    <lineage>
        <taxon>Bacteria</taxon>
        <taxon>Pseudomonadati</taxon>
        <taxon>Bacteroidota</taxon>
        <taxon>Sphingobacteriia</taxon>
        <taxon>Sphingobacteriales</taxon>
        <taxon>Sphingobacteriaceae</taxon>
        <taxon>Sphingobacterium</taxon>
    </lineage>
</organism>
<keyword evidence="5" id="KW-0574">Periplasm</keyword>
<evidence type="ECO:0000256" key="6">
    <source>
        <dbReference type="ARBA" id="ARBA00023002"/>
    </source>
</evidence>
<dbReference type="Pfam" id="PF03150">
    <property type="entry name" value="CCP_MauG"/>
    <property type="match status" value="1"/>
</dbReference>
<dbReference type="SUPFAM" id="SSF46626">
    <property type="entry name" value="Cytochrome c"/>
    <property type="match status" value="2"/>
</dbReference>
<protein>
    <submittedName>
        <fullName evidence="12">Cytochrome c551 peroxidase</fullName>
        <ecNumber evidence="12">1.11.1.5</ecNumber>
    </submittedName>
</protein>
<reference evidence="12 13" key="1">
    <citation type="submission" date="2019-10" db="EMBL/GenBank/DDBJ databases">
        <authorList>
            <person name="Karimi E."/>
        </authorList>
    </citation>
    <scope>NUCLEOTIDE SEQUENCE [LARGE SCALE GENOMIC DNA]</scope>
    <source>
        <strain evidence="12">Sphingobacterium sp. 8BC</strain>
    </source>
</reference>
<evidence type="ECO:0000256" key="1">
    <source>
        <dbReference type="ARBA" id="ARBA00004418"/>
    </source>
</evidence>
<keyword evidence="4 10" id="KW-0732">Signal</keyword>
<dbReference type="InterPro" id="IPR026259">
    <property type="entry name" value="MauG/Cytc_peroxidase"/>
</dbReference>
<evidence type="ECO:0000256" key="5">
    <source>
        <dbReference type="ARBA" id="ARBA00022764"/>
    </source>
</evidence>
<dbReference type="EC" id="1.11.1.5" evidence="12"/>
<dbReference type="PANTHER" id="PTHR30600">
    <property type="entry name" value="CYTOCHROME C PEROXIDASE-RELATED"/>
    <property type="match status" value="1"/>
</dbReference>
<dbReference type="EMBL" id="CABWMV010000025">
    <property type="protein sequence ID" value="VXD04778.1"/>
    <property type="molecule type" value="Genomic_DNA"/>
</dbReference>
<dbReference type="AlphaFoldDB" id="A0A654DHW7"/>
<comment type="cofactor">
    <cofactor evidence="8">
        <name>heme</name>
        <dbReference type="ChEBI" id="CHEBI:30413"/>
    </cofactor>
    <text evidence="8">Binds 2 heme groups.</text>
</comment>
<dbReference type="PROSITE" id="PS51007">
    <property type="entry name" value="CYTC"/>
    <property type="match status" value="2"/>
</dbReference>
<dbReference type="InterPro" id="IPR004852">
    <property type="entry name" value="Di-haem_cyt_c_peroxidsae"/>
</dbReference>
<keyword evidence="7 9" id="KW-0408">Iron</keyword>
<comment type="PTM">
    <text evidence="8">Binds 2 heme groups per subunit.</text>
</comment>
<dbReference type="GO" id="GO:0009055">
    <property type="term" value="F:electron transfer activity"/>
    <property type="evidence" value="ECO:0007669"/>
    <property type="project" value="InterPro"/>
</dbReference>
<dbReference type="PANTHER" id="PTHR30600:SF10">
    <property type="entry name" value="BLL6722 PROTEIN"/>
    <property type="match status" value="1"/>
</dbReference>
<feature type="chain" id="PRO_5025072598" evidence="10">
    <location>
        <begin position="35"/>
        <end position="380"/>
    </location>
</feature>
<accession>A0A654DHW7</accession>
<evidence type="ECO:0000256" key="4">
    <source>
        <dbReference type="ARBA" id="ARBA00022729"/>
    </source>
</evidence>
<feature type="binding site" description="covalent" evidence="8">
    <location>
        <position position="253"/>
    </location>
    <ligand>
        <name>heme c</name>
        <dbReference type="ChEBI" id="CHEBI:61717"/>
        <label>2</label>
    </ligand>
</feature>
<feature type="signal peptide" evidence="10">
    <location>
        <begin position="1"/>
        <end position="34"/>
    </location>
</feature>
<evidence type="ECO:0000256" key="2">
    <source>
        <dbReference type="ARBA" id="ARBA00022617"/>
    </source>
</evidence>
<gene>
    <name evidence="12" type="primary">ccp</name>
    <name evidence="12" type="ORF">SPHINGO8BC_60310</name>
</gene>
<dbReference type="InterPro" id="IPR051395">
    <property type="entry name" value="Cytochrome_c_Peroxidase/MauG"/>
</dbReference>
<feature type="binding site" description="axial binding residue" evidence="9">
    <location>
        <position position="113"/>
    </location>
    <ligand>
        <name>heme c</name>
        <dbReference type="ChEBI" id="CHEBI:61717"/>
        <label>1</label>
    </ligand>
    <ligandPart>
        <name>Fe</name>
        <dbReference type="ChEBI" id="CHEBI:18248"/>
    </ligandPart>
</feature>
<dbReference type="InterPro" id="IPR009056">
    <property type="entry name" value="Cyt_c-like_dom"/>
</dbReference>
<dbReference type="GO" id="GO:0020037">
    <property type="term" value="F:heme binding"/>
    <property type="evidence" value="ECO:0007669"/>
    <property type="project" value="InterPro"/>
</dbReference>
<proteinExistence type="predicted"/>
<comment type="subcellular location">
    <subcellularLocation>
        <location evidence="1">Periplasm</location>
    </subcellularLocation>
</comment>
<evidence type="ECO:0000256" key="8">
    <source>
        <dbReference type="PIRSR" id="PIRSR000294-1"/>
    </source>
</evidence>
<feature type="binding site" description="covalent" evidence="8">
    <location>
        <position position="112"/>
    </location>
    <ligand>
        <name>heme c</name>
        <dbReference type="ChEBI" id="CHEBI:61717"/>
        <label>1</label>
    </ligand>
</feature>
<keyword evidence="12" id="KW-0575">Peroxidase</keyword>
<dbReference type="PIRSF" id="PIRSF000294">
    <property type="entry name" value="Cytochrome-c_peroxidase"/>
    <property type="match status" value="1"/>
</dbReference>
<evidence type="ECO:0000313" key="12">
    <source>
        <dbReference type="EMBL" id="VXD04778.1"/>
    </source>
</evidence>
<name>A0A654DHW7_SPHMU</name>
<feature type="binding site" description="covalent" evidence="8">
    <location>
        <position position="109"/>
    </location>
    <ligand>
        <name>heme c</name>
        <dbReference type="ChEBI" id="CHEBI:61717"/>
        <label>1</label>
    </ligand>
</feature>
<sequence length="380" mass="41949">MPKIFLTAYFRYRTKPLITACFAALAVCSCSKSASVPEEPTAPTLPEETLRQQYSKSVTQWPAATWYNNIKVRELAALPENPSKDKAELVALGKALFFDPRTGNGMKTCASCHNPDTYWIDQKTTADGIALHHRNTPSMENVWYLEGKLFHDGRAMTYREQIAEAINSPIEMGGNTTALPAKLQTIPGYLRLYEAAYSSQTMSVEGLLDAIAAYSRSISSGETTFDRFIQGDYQALNDAQLEGLHLFRTKGKCINCHNGAFFTDLDFHNLGYAVTSKGALDNGRFEATGLETDKGKFRTPGLRNVIHTAPYLHNGSISSLSELINLLSQGMPQKTGQQINGTLSPHIQNVRLSSKEQENILAFLESLSSVPSKTERPVLP</sequence>
<dbReference type="RefSeq" id="WP_236560177.1">
    <property type="nucleotide sequence ID" value="NZ_CP068086.1"/>
</dbReference>
<keyword evidence="2 8" id="KW-0349">Heme</keyword>
<feature type="binding site" description="axial binding residue" evidence="9">
    <location>
        <position position="257"/>
    </location>
    <ligand>
        <name>heme c</name>
        <dbReference type="ChEBI" id="CHEBI:61717"/>
        <label>2</label>
    </ligand>
    <ligandPart>
        <name>Fe</name>
        <dbReference type="ChEBI" id="CHEBI:18248"/>
    </ligandPart>
</feature>
<keyword evidence="6 12" id="KW-0560">Oxidoreductase</keyword>
<dbReference type="GO" id="GO:0004130">
    <property type="term" value="F:cytochrome-c peroxidase activity"/>
    <property type="evidence" value="ECO:0007669"/>
    <property type="project" value="UniProtKB-EC"/>
</dbReference>
<feature type="domain" description="Cytochrome c" evidence="11">
    <location>
        <begin position="88"/>
        <end position="219"/>
    </location>
</feature>
<evidence type="ECO:0000256" key="10">
    <source>
        <dbReference type="SAM" id="SignalP"/>
    </source>
</evidence>
<evidence type="ECO:0000256" key="3">
    <source>
        <dbReference type="ARBA" id="ARBA00022723"/>
    </source>
</evidence>
<evidence type="ECO:0000256" key="9">
    <source>
        <dbReference type="PIRSR" id="PIRSR000294-2"/>
    </source>
</evidence>
<dbReference type="Gene3D" id="1.10.760.10">
    <property type="entry name" value="Cytochrome c-like domain"/>
    <property type="match status" value="2"/>
</dbReference>
<dbReference type="InterPro" id="IPR036909">
    <property type="entry name" value="Cyt_c-like_dom_sf"/>
</dbReference>
<dbReference type="PROSITE" id="PS51257">
    <property type="entry name" value="PROKAR_LIPOPROTEIN"/>
    <property type="match status" value="1"/>
</dbReference>
<evidence type="ECO:0000256" key="7">
    <source>
        <dbReference type="ARBA" id="ARBA00023004"/>
    </source>
</evidence>
<dbReference type="GO" id="GO:0046872">
    <property type="term" value="F:metal ion binding"/>
    <property type="evidence" value="ECO:0007669"/>
    <property type="project" value="UniProtKB-KW"/>
</dbReference>
<dbReference type="Proteomes" id="UP000432350">
    <property type="component" value="Unassembled WGS sequence"/>
</dbReference>